<accession>A0AAD8U4G8</accession>
<sequence length="470" mass="55168">MTRPLNPIDSHRDYVSQLYLNGISRRKIQYKLRKHHHVAVDLSTISRRISSWDLPRQQARTRESPELVEAIRDLIFRVGLSEKQTLSVLQRQGWPITKRGLKRIRLHPDRRWVRRLNSDEERLALLEQTEQVIVEMSQRSNAVSGYGKSLLQPFLRQQRQLWVPRDPLFALYKVMFPNEVEIRKRMFRRKKGQFLVPGPNYQWCIDSHDKLKQNIIWFYVGHSAATALSVLKQYLTADRGKLALAADGRIEWNGRVFQQGKRLKDSYKAAPSTKNVKIEKWWESMLHVSSRQWVDYFGELARDGDFDSAMLEDQIAIYAVFEDVLRRELFDFVETWNLHRIRLQRNRPHVVHGQPWMNYHYPDPSKACNWGIPIDRAVLQQLQRPLADIDISTCLEPETKDWCRQTLTGLGYDSAVSGAYREVDILRPLKRFYLGLRDKIIQHIESGQQPILAYRKAPIGGVSEFVSFAT</sequence>
<organism evidence="2 3">
    <name type="scientific">Glomerella acutata</name>
    <name type="common">Colletotrichum acutatum</name>
    <dbReference type="NCBI Taxonomy" id="27357"/>
    <lineage>
        <taxon>Eukaryota</taxon>
        <taxon>Fungi</taxon>
        <taxon>Dikarya</taxon>
        <taxon>Ascomycota</taxon>
        <taxon>Pezizomycotina</taxon>
        <taxon>Sordariomycetes</taxon>
        <taxon>Hypocreomycetidae</taxon>
        <taxon>Glomerellales</taxon>
        <taxon>Glomerellaceae</taxon>
        <taxon>Colletotrichum</taxon>
        <taxon>Colletotrichum acutatum species complex</taxon>
    </lineage>
</organism>
<dbReference type="Pfam" id="PF24764">
    <property type="entry name" value="rva_4"/>
    <property type="match status" value="1"/>
</dbReference>
<dbReference type="GeneID" id="85396620"/>
<dbReference type="InterPro" id="IPR058913">
    <property type="entry name" value="Integrase_dom_put"/>
</dbReference>
<evidence type="ECO:0000313" key="3">
    <source>
        <dbReference type="Proteomes" id="UP001244207"/>
    </source>
</evidence>
<evidence type="ECO:0000313" key="2">
    <source>
        <dbReference type="EMBL" id="KAK1702950.1"/>
    </source>
</evidence>
<protein>
    <recommendedName>
        <fullName evidence="1">Integrase core domain-containing protein</fullName>
    </recommendedName>
</protein>
<dbReference type="AlphaFoldDB" id="A0AAD8U4G8"/>
<dbReference type="RefSeq" id="XP_060357212.1">
    <property type="nucleotide sequence ID" value="XM_060512722.1"/>
</dbReference>
<gene>
    <name evidence="2" type="ORF">BDZ83DRAFT_725155</name>
</gene>
<reference evidence="2" key="1">
    <citation type="submission" date="2021-12" db="EMBL/GenBank/DDBJ databases">
        <title>Comparative genomics, transcriptomics and evolutionary studies reveal genomic signatures of adaptation to plant cell wall in hemibiotrophic fungi.</title>
        <authorList>
            <consortium name="DOE Joint Genome Institute"/>
            <person name="Baroncelli R."/>
            <person name="Diaz J.F."/>
            <person name="Benocci T."/>
            <person name="Peng M."/>
            <person name="Battaglia E."/>
            <person name="Haridas S."/>
            <person name="Andreopoulos W."/>
            <person name="Labutti K."/>
            <person name="Pangilinan J."/>
            <person name="Floch G.L."/>
            <person name="Makela M.R."/>
            <person name="Henrissat B."/>
            <person name="Grigoriev I.V."/>
            <person name="Crouch J.A."/>
            <person name="De Vries R.P."/>
            <person name="Sukno S.A."/>
            <person name="Thon M.R."/>
        </authorList>
    </citation>
    <scope>NUCLEOTIDE SEQUENCE</scope>
    <source>
        <strain evidence="2">CBS 112980</strain>
    </source>
</reference>
<dbReference type="EMBL" id="JAHMHS010000295">
    <property type="protein sequence ID" value="KAK1702950.1"/>
    <property type="molecule type" value="Genomic_DNA"/>
</dbReference>
<keyword evidence="3" id="KW-1185">Reference proteome</keyword>
<name>A0AAD8U4G8_GLOAC</name>
<dbReference type="PANTHER" id="PTHR46791">
    <property type="entry name" value="EXPRESSED PROTEIN"/>
    <property type="match status" value="1"/>
</dbReference>
<evidence type="ECO:0000259" key="1">
    <source>
        <dbReference type="Pfam" id="PF24764"/>
    </source>
</evidence>
<comment type="caution">
    <text evidence="2">The sequence shown here is derived from an EMBL/GenBank/DDBJ whole genome shotgun (WGS) entry which is preliminary data.</text>
</comment>
<proteinExistence type="predicted"/>
<feature type="domain" description="Integrase core" evidence="1">
    <location>
        <begin position="266"/>
        <end position="347"/>
    </location>
</feature>
<dbReference type="Proteomes" id="UP001244207">
    <property type="component" value="Unassembled WGS sequence"/>
</dbReference>
<dbReference type="PANTHER" id="PTHR46791:SF5">
    <property type="entry name" value="CLR5 DOMAIN-CONTAINING PROTEIN-RELATED"/>
    <property type="match status" value="1"/>
</dbReference>